<feature type="transmembrane region" description="Helical" evidence="5">
    <location>
        <begin position="162"/>
        <end position="187"/>
    </location>
</feature>
<evidence type="ECO:0000256" key="1">
    <source>
        <dbReference type="ARBA" id="ARBA00004141"/>
    </source>
</evidence>
<evidence type="ECO:0000256" key="3">
    <source>
        <dbReference type="ARBA" id="ARBA00022989"/>
    </source>
</evidence>
<dbReference type="GO" id="GO:0015108">
    <property type="term" value="F:chloride transmembrane transporter activity"/>
    <property type="evidence" value="ECO:0007669"/>
    <property type="project" value="InterPro"/>
</dbReference>
<organism evidence="6 7">
    <name type="scientific">Pontibacter akesuensis</name>
    <dbReference type="NCBI Taxonomy" id="388950"/>
    <lineage>
        <taxon>Bacteria</taxon>
        <taxon>Pseudomonadati</taxon>
        <taxon>Bacteroidota</taxon>
        <taxon>Cytophagia</taxon>
        <taxon>Cytophagales</taxon>
        <taxon>Hymenobacteraceae</taxon>
        <taxon>Pontibacter</taxon>
    </lineage>
</organism>
<dbReference type="EMBL" id="FPCA01000001">
    <property type="protein sequence ID" value="SFU41228.1"/>
    <property type="molecule type" value="Genomic_DNA"/>
</dbReference>
<dbReference type="PANTHER" id="PTHR43427">
    <property type="entry name" value="CHLORIDE CHANNEL PROTEIN CLC-E"/>
    <property type="match status" value="1"/>
</dbReference>
<comment type="subcellular location">
    <subcellularLocation>
        <location evidence="1">Membrane</location>
        <topology evidence="1">Multi-pass membrane protein</topology>
    </subcellularLocation>
</comment>
<dbReference type="AlphaFoldDB" id="A0A1I7FYG5"/>
<keyword evidence="7" id="KW-1185">Reference proteome</keyword>
<dbReference type="Pfam" id="PF00654">
    <property type="entry name" value="Voltage_CLC"/>
    <property type="match status" value="1"/>
</dbReference>
<evidence type="ECO:0000256" key="4">
    <source>
        <dbReference type="ARBA" id="ARBA00023136"/>
    </source>
</evidence>
<feature type="transmembrane region" description="Helical" evidence="5">
    <location>
        <begin position="232"/>
        <end position="255"/>
    </location>
</feature>
<dbReference type="InterPro" id="IPR001807">
    <property type="entry name" value="ClC"/>
</dbReference>
<dbReference type="PANTHER" id="PTHR43427:SF12">
    <property type="entry name" value="CHLORIDE TRANSPORTER"/>
    <property type="match status" value="1"/>
</dbReference>
<keyword evidence="4 5" id="KW-0472">Membrane</keyword>
<feature type="transmembrane region" description="Helical" evidence="5">
    <location>
        <begin position="109"/>
        <end position="129"/>
    </location>
</feature>
<evidence type="ECO:0000256" key="2">
    <source>
        <dbReference type="ARBA" id="ARBA00022692"/>
    </source>
</evidence>
<evidence type="ECO:0000256" key="5">
    <source>
        <dbReference type="SAM" id="Phobius"/>
    </source>
</evidence>
<dbReference type="InterPro" id="IPR014743">
    <property type="entry name" value="Cl-channel_core"/>
</dbReference>
<feature type="transmembrane region" description="Helical" evidence="5">
    <location>
        <begin position="354"/>
        <end position="376"/>
    </location>
</feature>
<evidence type="ECO:0000313" key="6">
    <source>
        <dbReference type="EMBL" id="SFU41228.1"/>
    </source>
</evidence>
<dbReference type="InterPro" id="IPR050368">
    <property type="entry name" value="ClC-type_chloride_channel"/>
</dbReference>
<name>A0A1I7FYG5_9BACT</name>
<dbReference type="GO" id="GO:0016020">
    <property type="term" value="C:membrane"/>
    <property type="evidence" value="ECO:0007669"/>
    <property type="project" value="UniProtKB-SubCell"/>
</dbReference>
<feature type="transmembrane region" description="Helical" evidence="5">
    <location>
        <begin position="276"/>
        <end position="296"/>
    </location>
</feature>
<accession>A0A1I7FYG5</accession>
<reference evidence="7" key="1">
    <citation type="submission" date="2016-10" db="EMBL/GenBank/DDBJ databases">
        <authorList>
            <person name="Varghese N."/>
        </authorList>
    </citation>
    <scope>NUCLEOTIDE SEQUENCE [LARGE SCALE GENOMIC DNA]</scope>
    <source>
        <strain evidence="7">DSM 18820</strain>
    </source>
</reference>
<proteinExistence type="predicted"/>
<feature type="transmembrane region" description="Helical" evidence="5">
    <location>
        <begin position="35"/>
        <end position="57"/>
    </location>
</feature>
<protein>
    <submittedName>
        <fullName evidence="6">H+/Cl-antiporter ClcA</fullName>
    </submittedName>
</protein>
<dbReference type="PRINTS" id="PR00762">
    <property type="entry name" value="CLCHANNEL"/>
</dbReference>
<sequence>MINRRKSPATFLTKLLSHAKAAGEPFATMKVLFKWLLICVLVGLMAGSASAFFLTSLRWVTAFRESHTWIIWFLPFGGLGVGLLYHYYGGRANGGNILLKKEIRHPEKVIPLLMAPLVLLGTLITHLLGGSAGREGTAMQMGGAMADQLTHLFRLRPSDRKILLITGISAGFASLFGTPLAGAAFGIEVFLLGRTRYGALLPSLLAAVIGHYTCLSWGVGHMHFSIPFVPTLAVPSILYALGAGAIYGLAGMLFSRSTHYFTRIFRKHIAFPPLRPLMGGAVIAVTVWLIGTTKYIGLGLPTILAAFQTPQPWYDFLIKTLLTAFTLGAGFKGGEVTPLFFVGASLGNALAQEIPLPMALLAGMGLVAVFSGATNAPLSCTIMAVELFGIETMPFMALACATAYLFSGQTGIYGPQEVGTPKHFIYARLTGKRLDKIGESDGNAGSI</sequence>
<dbReference type="RefSeq" id="WP_194585088.1">
    <property type="nucleotide sequence ID" value="NZ_BMXC01000001.1"/>
</dbReference>
<keyword evidence="3 5" id="KW-1133">Transmembrane helix</keyword>
<feature type="transmembrane region" description="Helical" evidence="5">
    <location>
        <begin position="69"/>
        <end position="88"/>
    </location>
</feature>
<gene>
    <name evidence="6" type="ORF">SAMN04487941_0566</name>
</gene>
<evidence type="ECO:0000313" key="7">
    <source>
        <dbReference type="Proteomes" id="UP000182491"/>
    </source>
</evidence>
<dbReference type="SUPFAM" id="SSF81340">
    <property type="entry name" value="Clc chloride channel"/>
    <property type="match status" value="1"/>
</dbReference>
<dbReference type="Proteomes" id="UP000182491">
    <property type="component" value="Unassembled WGS sequence"/>
</dbReference>
<keyword evidence="2 5" id="KW-0812">Transmembrane</keyword>
<feature type="transmembrane region" description="Helical" evidence="5">
    <location>
        <begin position="199"/>
        <end position="220"/>
    </location>
</feature>
<dbReference type="Gene3D" id="1.10.3080.10">
    <property type="entry name" value="Clc chloride channel"/>
    <property type="match status" value="1"/>
</dbReference>
<feature type="transmembrane region" description="Helical" evidence="5">
    <location>
        <begin position="382"/>
        <end position="406"/>
    </location>
</feature>
<dbReference type="CDD" id="cd03682">
    <property type="entry name" value="ClC_sycA_like"/>
    <property type="match status" value="1"/>
</dbReference>